<sequence length="271" mass="30271">MSATQGISVVETFKARHSIRTYNGRFAQEHMTIVRTIVDESNKLKTPFGTTAEIAVTEPGISKFGLVSGEGGWIVLKVPENIDQKSPEYKKFLLDSAFKGCIAAMKLVQNGIATNWVGGTFDSKTVDARFPGFKIACTIGFGIDSEKKKFADYAAKWFMKGDRLPYKTLFYDEVAKKMIEKLPEGKLGEVLECVKWLPSALSKQPWRLSFNAQDNKFKIFDSQNLDGFSPLDIGIMIGGFYFYSEGKCIIDVNKLDETFPKGGQYICSIKL</sequence>
<dbReference type="VEuPathDB" id="TrichDB:TVAG_076830"/>
<dbReference type="eggNOG" id="ENOG502SX2K">
    <property type="taxonomic scope" value="Eukaryota"/>
</dbReference>
<dbReference type="SMR" id="A2D9T0"/>
<evidence type="ECO:0000313" key="2">
    <source>
        <dbReference type="EMBL" id="EAY22936.1"/>
    </source>
</evidence>
<dbReference type="RefSeq" id="XP_001583922.1">
    <property type="nucleotide sequence ID" value="XM_001583872.1"/>
</dbReference>
<dbReference type="STRING" id="5722.A2D9T0"/>
<proteinExistence type="predicted"/>
<dbReference type="InParanoid" id="A2D9T0"/>
<evidence type="ECO:0000313" key="3">
    <source>
        <dbReference type="Proteomes" id="UP000001542"/>
    </source>
</evidence>
<keyword evidence="3" id="KW-1185">Reference proteome</keyword>
<dbReference type="SUPFAM" id="SSF55469">
    <property type="entry name" value="FMN-dependent nitroreductase-like"/>
    <property type="match status" value="1"/>
</dbReference>
<name>A2D9T0_TRIV3</name>
<dbReference type="VEuPathDB" id="TrichDB:TVAGG3_0291580"/>
<dbReference type="OrthoDB" id="10265046at2759"/>
<protein>
    <recommendedName>
        <fullName evidence="1">Putative nitroreductase TM1586 domain-containing protein</fullName>
    </recommendedName>
</protein>
<dbReference type="InterPro" id="IPR029478">
    <property type="entry name" value="TM1586_NiRdase"/>
</dbReference>
<organism evidence="2 3">
    <name type="scientific">Trichomonas vaginalis (strain ATCC PRA-98 / G3)</name>
    <dbReference type="NCBI Taxonomy" id="412133"/>
    <lineage>
        <taxon>Eukaryota</taxon>
        <taxon>Metamonada</taxon>
        <taxon>Parabasalia</taxon>
        <taxon>Trichomonadida</taxon>
        <taxon>Trichomonadidae</taxon>
        <taxon>Trichomonas</taxon>
    </lineage>
</organism>
<reference evidence="2" key="1">
    <citation type="submission" date="2006-10" db="EMBL/GenBank/DDBJ databases">
        <authorList>
            <person name="Amadeo P."/>
            <person name="Zhao Q."/>
            <person name="Wortman J."/>
            <person name="Fraser-Liggett C."/>
            <person name="Carlton J."/>
        </authorList>
    </citation>
    <scope>NUCLEOTIDE SEQUENCE</scope>
    <source>
        <strain evidence="2">G3</strain>
    </source>
</reference>
<feature type="domain" description="Putative nitroreductase TM1586" evidence="1">
    <location>
        <begin position="9"/>
        <end position="237"/>
    </location>
</feature>
<dbReference type="KEGG" id="tva:5468495"/>
<dbReference type="Gene3D" id="3.40.109.10">
    <property type="entry name" value="NADH Oxidase"/>
    <property type="match status" value="1"/>
</dbReference>
<dbReference type="GO" id="GO:0016491">
    <property type="term" value="F:oxidoreductase activity"/>
    <property type="evidence" value="ECO:0007669"/>
    <property type="project" value="InterPro"/>
</dbReference>
<reference evidence="2" key="2">
    <citation type="journal article" date="2007" name="Science">
        <title>Draft genome sequence of the sexually transmitted pathogen Trichomonas vaginalis.</title>
        <authorList>
            <person name="Carlton J.M."/>
            <person name="Hirt R.P."/>
            <person name="Silva J.C."/>
            <person name="Delcher A.L."/>
            <person name="Schatz M."/>
            <person name="Zhao Q."/>
            <person name="Wortman J.R."/>
            <person name="Bidwell S.L."/>
            <person name="Alsmark U.C.M."/>
            <person name="Besteiro S."/>
            <person name="Sicheritz-Ponten T."/>
            <person name="Noel C.J."/>
            <person name="Dacks J.B."/>
            <person name="Foster P.G."/>
            <person name="Simillion C."/>
            <person name="Van de Peer Y."/>
            <person name="Miranda-Saavedra D."/>
            <person name="Barton G.J."/>
            <person name="Westrop G.D."/>
            <person name="Mueller S."/>
            <person name="Dessi D."/>
            <person name="Fiori P.L."/>
            <person name="Ren Q."/>
            <person name="Paulsen I."/>
            <person name="Zhang H."/>
            <person name="Bastida-Corcuera F.D."/>
            <person name="Simoes-Barbosa A."/>
            <person name="Brown M.T."/>
            <person name="Hayes R.D."/>
            <person name="Mukherjee M."/>
            <person name="Okumura C.Y."/>
            <person name="Schneider R."/>
            <person name="Smith A.J."/>
            <person name="Vanacova S."/>
            <person name="Villalvazo M."/>
            <person name="Haas B.J."/>
            <person name="Pertea M."/>
            <person name="Feldblyum T.V."/>
            <person name="Utterback T.R."/>
            <person name="Shu C.L."/>
            <person name="Osoegawa K."/>
            <person name="de Jong P.J."/>
            <person name="Hrdy I."/>
            <person name="Horvathova L."/>
            <person name="Zubacova Z."/>
            <person name="Dolezal P."/>
            <person name="Malik S.B."/>
            <person name="Logsdon J.M. Jr."/>
            <person name="Henze K."/>
            <person name="Gupta A."/>
            <person name="Wang C.C."/>
            <person name="Dunne R.L."/>
            <person name="Upcroft J.A."/>
            <person name="Upcroft P."/>
            <person name="White O."/>
            <person name="Salzberg S.L."/>
            <person name="Tang P."/>
            <person name="Chiu C.-H."/>
            <person name="Lee Y.-S."/>
            <person name="Embley T.M."/>
            <person name="Coombs G.H."/>
            <person name="Mottram J.C."/>
            <person name="Tachezy J."/>
            <person name="Fraser-Liggett C.M."/>
            <person name="Johnson P.J."/>
        </authorList>
    </citation>
    <scope>NUCLEOTIDE SEQUENCE [LARGE SCALE GENOMIC DNA]</scope>
    <source>
        <strain evidence="2">G3</strain>
    </source>
</reference>
<dbReference type="InterPro" id="IPR000415">
    <property type="entry name" value="Nitroreductase-like"/>
</dbReference>
<dbReference type="EMBL" id="DS113181">
    <property type="protein sequence ID" value="EAY22936.1"/>
    <property type="molecule type" value="Genomic_DNA"/>
</dbReference>
<dbReference type="Proteomes" id="UP000001542">
    <property type="component" value="Unassembled WGS sequence"/>
</dbReference>
<dbReference type="AlphaFoldDB" id="A2D9T0"/>
<dbReference type="Pfam" id="PF14512">
    <property type="entry name" value="TM1586_NiRdase"/>
    <property type="match status" value="1"/>
</dbReference>
<evidence type="ECO:0000259" key="1">
    <source>
        <dbReference type="Pfam" id="PF14512"/>
    </source>
</evidence>
<accession>A2D9T0</accession>
<gene>
    <name evidence="2" type="ORF">TVAG_076830</name>
</gene>